<dbReference type="RefSeq" id="WP_114498364.1">
    <property type="nucleotide sequence ID" value="NZ_QPJW01000012.1"/>
</dbReference>
<dbReference type="AlphaFoldDB" id="A0A369B519"/>
<dbReference type="InterPro" id="IPR013149">
    <property type="entry name" value="ADH-like_C"/>
</dbReference>
<gene>
    <name evidence="4" type="ORF">DFP94_11225</name>
</gene>
<dbReference type="InterPro" id="IPR013154">
    <property type="entry name" value="ADH-like_N"/>
</dbReference>
<feature type="domain" description="Enoyl reductase (ER)" evidence="3">
    <location>
        <begin position="10"/>
        <end position="310"/>
    </location>
</feature>
<keyword evidence="2" id="KW-0560">Oxidoreductase</keyword>
<dbReference type="InterPro" id="IPR036291">
    <property type="entry name" value="NAD(P)-bd_dom_sf"/>
</dbReference>
<proteinExistence type="predicted"/>
<keyword evidence="1" id="KW-0521">NADP</keyword>
<dbReference type="Pfam" id="PF00107">
    <property type="entry name" value="ADH_zinc_N"/>
    <property type="match status" value="1"/>
</dbReference>
<dbReference type="Proteomes" id="UP000253090">
    <property type="component" value="Unassembled WGS sequence"/>
</dbReference>
<dbReference type="InterPro" id="IPR011032">
    <property type="entry name" value="GroES-like_sf"/>
</dbReference>
<name>A0A369B519_9BACL</name>
<organism evidence="4 5">
    <name type="scientific">Fontibacillus phaseoli</name>
    <dbReference type="NCBI Taxonomy" id="1416533"/>
    <lineage>
        <taxon>Bacteria</taxon>
        <taxon>Bacillati</taxon>
        <taxon>Bacillota</taxon>
        <taxon>Bacilli</taxon>
        <taxon>Bacillales</taxon>
        <taxon>Paenibacillaceae</taxon>
        <taxon>Fontibacillus</taxon>
    </lineage>
</organism>
<protein>
    <submittedName>
        <fullName evidence="4">NADPH:quinone reductase-like Zn-dependent oxidoreductase</fullName>
    </submittedName>
</protein>
<dbReference type="Gene3D" id="3.40.50.720">
    <property type="entry name" value="NAD(P)-binding Rossmann-like Domain"/>
    <property type="match status" value="1"/>
</dbReference>
<dbReference type="Gene3D" id="3.90.180.10">
    <property type="entry name" value="Medium-chain alcohol dehydrogenases, catalytic domain"/>
    <property type="match status" value="1"/>
</dbReference>
<reference evidence="4 5" key="1">
    <citation type="submission" date="2018-07" db="EMBL/GenBank/DDBJ databases">
        <title>Genomic Encyclopedia of Type Strains, Phase III (KMG-III): the genomes of soil and plant-associated and newly described type strains.</title>
        <authorList>
            <person name="Whitman W."/>
        </authorList>
    </citation>
    <scope>NUCLEOTIDE SEQUENCE [LARGE SCALE GENOMIC DNA]</scope>
    <source>
        <strain evidence="4 5">CECT 8333</strain>
    </source>
</reference>
<sequence length="313" mass="33134">MIRTIVVDPHAPSHLAFKEVDAPQPKPWEALVQVKAVSLNRGEVSDAKNQEISSRPGWDLAGIVIEPAENGAGPQKGARVVGLLPMGAWSEQVAAPVSLLAEIPDKLTFTMAATLPVAGLTALYALRKGGMLLGKRIFITGSSGGVGLFAHQLAVQSGAYVVGTASTEEKAELVREVGSDEVIIGYSAISSASKFGPYDLIIDSVGGNTLAALLPQLAPQGICVAVGFSSSNTAMIDMKNMVTSGGRTLYSFFLGEELTRQSAADDLSLLARLVTDERLIPRIQVEAPWTEIDTVARNLMERKFTGKAVLHLD</sequence>
<evidence type="ECO:0000256" key="2">
    <source>
        <dbReference type="ARBA" id="ARBA00023002"/>
    </source>
</evidence>
<dbReference type="PANTHER" id="PTHR48106">
    <property type="entry name" value="QUINONE OXIDOREDUCTASE PIG3-RELATED"/>
    <property type="match status" value="1"/>
</dbReference>
<dbReference type="GO" id="GO:0016651">
    <property type="term" value="F:oxidoreductase activity, acting on NAD(P)H"/>
    <property type="evidence" value="ECO:0007669"/>
    <property type="project" value="TreeGrafter"/>
</dbReference>
<dbReference type="Pfam" id="PF08240">
    <property type="entry name" value="ADH_N"/>
    <property type="match status" value="1"/>
</dbReference>
<dbReference type="CDD" id="cd08270">
    <property type="entry name" value="MDR4"/>
    <property type="match status" value="1"/>
</dbReference>
<evidence type="ECO:0000313" key="4">
    <source>
        <dbReference type="EMBL" id="RCX16405.1"/>
    </source>
</evidence>
<dbReference type="SUPFAM" id="SSF50129">
    <property type="entry name" value="GroES-like"/>
    <property type="match status" value="1"/>
</dbReference>
<dbReference type="SMART" id="SM00829">
    <property type="entry name" value="PKS_ER"/>
    <property type="match status" value="1"/>
</dbReference>
<dbReference type="SUPFAM" id="SSF51735">
    <property type="entry name" value="NAD(P)-binding Rossmann-fold domains"/>
    <property type="match status" value="1"/>
</dbReference>
<evidence type="ECO:0000259" key="3">
    <source>
        <dbReference type="SMART" id="SM00829"/>
    </source>
</evidence>
<keyword evidence="5" id="KW-1185">Reference proteome</keyword>
<accession>A0A369B519</accession>
<dbReference type="EMBL" id="QPJW01000012">
    <property type="protein sequence ID" value="RCX16405.1"/>
    <property type="molecule type" value="Genomic_DNA"/>
</dbReference>
<dbReference type="OrthoDB" id="9792162at2"/>
<comment type="caution">
    <text evidence="4">The sequence shown here is derived from an EMBL/GenBank/DDBJ whole genome shotgun (WGS) entry which is preliminary data.</text>
</comment>
<dbReference type="GO" id="GO:0070402">
    <property type="term" value="F:NADPH binding"/>
    <property type="evidence" value="ECO:0007669"/>
    <property type="project" value="TreeGrafter"/>
</dbReference>
<evidence type="ECO:0000313" key="5">
    <source>
        <dbReference type="Proteomes" id="UP000253090"/>
    </source>
</evidence>
<dbReference type="PANTHER" id="PTHR48106:SF17">
    <property type="entry name" value="ENOYL REDUCTASE (ER) DOMAIN-CONTAINING PROTEIN"/>
    <property type="match status" value="1"/>
</dbReference>
<evidence type="ECO:0000256" key="1">
    <source>
        <dbReference type="ARBA" id="ARBA00022857"/>
    </source>
</evidence>
<dbReference type="InterPro" id="IPR020843">
    <property type="entry name" value="ER"/>
</dbReference>